<evidence type="ECO:0000313" key="3">
    <source>
        <dbReference type="EMBL" id="MDY5169150.1"/>
    </source>
</evidence>
<dbReference type="Pfam" id="PF05569">
    <property type="entry name" value="Peptidase_M56"/>
    <property type="match status" value="1"/>
</dbReference>
<dbReference type="CDD" id="cd07341">
    <property type="entry name" value="M56_BlaR1_MecR1_like"/>
    <property type="match status" value="1"/>
</dbReference>
<comment type="caution">
    <text evidence="3">The sequence shown here is derived from an EMBL/GenBank/DDBJ whole genome shotgun (WGS) entry which is preliminary data.</text>
</comment>
<dbReference type="EMBL" id="JALDAW010000022">
    <property type="protein sequence ID" value="MDY5169150.1"/>
    <property type="molecule type" value="Genomic_DNA"/>
</dbReference>
<dbReference type="PANTHER" id="PTHR34978:SF3">
    <property type="entry name" value="SLR0241 PROTEIN"/>
    <property type="match status" value="1"/>
</dbReference>
<dbReference type="InterPro" id="IPR008756">
    <property type="entry name" value="Peptidase_M56"/>
</dbReference>
<sequence length="811" mass="91525">MFSTLFLSVLNMSITASLVMVIVLVVRFLLKKSPKIFSYALWIVVLYRLISPFTFESAVGLLPINETPIPHDIVYSTEPQINTGLNIVDNAINPMLSMPNHIEESASPLQIWLSIASVIWVIGIVIMLIYSIYQLIKLKQKLIGAIPSRDNIYLADHIDSPFVMGVVKPKIYLPSSLSATEQEFIIAHELHHMKRFDHITRILSFIALMIHWFNPFVWLAFILSGKDMEMSCDEAVMKKMNSDIRVAYSQSLLRFATGKKIITATPLAFGEGDTKERIKNVMKYKKPIIWVSAVAAMIVIGVAIGLMGNAKKEYLSDIEYNQIDKIQVINSRGNPEYGNYSKIITDENEISQFIDTFNNGVIGSKVKEEEVSIGFSSRYIFYKNEEVIADYNFNNINTSVVWWNNECRNIIYDTEFKTPFDLYEQSDSPIIIVDQDGNEINVLADDSDSTNDENEEESSTLDFERFMFLAQYNNLHDVLFTATRTDENISIENHSSISVSEIANLQLSTDNKGLGKELDKPFIIEIEITQGTITFDFTTPGKVVVNGETEMYIGSQEGLDDFLFFDHSHFYTGDHFPFKDVIPFTISDIASVAIDRSHYTENITAVLTNLTAIETFYDRLTSTYVHRVAEAEDVGILKAAGGAPNVEYTFNLNNGEQIFLEPKGGVYILTVGNEVTEYVPTGSKWSSSIDSIYLSPIGVTIPEIVINDKPLQQQVYAFKTAGDTMVNDSDLEQALQFNEELSFTGQPLTWVIAADNVELYVQRVGDEILSELTVNEGKAELPNEKGHYMLKAILNLGNDDYVQLISRYRVY</sequence>
<dbReference type="AlphaFoldDB" id="A0AB35UVN0"/>
<dbReference type="RefSeq" id="WP_320884118.1">
    <property type="nucleotide sequence ID" value="NZ_BAABZA010000004.1"/>
</dbReference>
<reference evidence="3" key="1">
    <citation type="submission" date="2022-03" db="EMBL/GenBank/DDBJ databases">
        <title>First case of bacteraemia caused by Dielma fastidiosa in a patient hospitalised with diverticulitis.</title>
        <authorList>
            <person name="Forman-Ankjaer B."/>
            <person name="Hvid-Jensen F."/>
            <person name="Kobel C.M."/>
            <person name="Greve T."/>
        </authorList>
    </citation>
    <scope>NUCLEOTIDE SEQUENCE</scope>
    <source>
        <strain evidence="3">AUH_DF_2021</strain>
    </source>
</reference>
<dbReference type="InterPro" id="IPR052173">
    <property type="entry name" value="Beta-lactam_resp_regulator"/>
</dbReference>
<feature type="transmembrane region" description="Helical" evidence="1">
    <location>
        <begin position="202"/>
        <end position="223"/>
    </location>
</feature>
<evidence type="ECO:0000313" key="4">
    <source>
        <dbReference type="Proteomes" id="UP001276902"/>
    </source>
</evidence>
<keyword evidence="1" id="KW-1133">Transmembrane helix</keyword>
<protein>
    <submittedName>
        <fullName evidence="3">M56 family metallopeptidase</fullName>
    </submittedName>
</protein>
<organism evidence="3 4">
    <name type="scientific">Dielma fastidiosa</name>
    <dbReference type="NCBI Taxonomy" id="1034346"/>
    <lineage>
        <taxon>Bacteria</taxon>
        <taxon>Bacillati</taxon>
        <taxon>Bacillota</taxon>
        <taxon>Erysipelotrichia</taxon>
        <taxon>Erysipelotrichales</taxon>
        <taxon>Erysipelotrichaceae</taxon>
        <taxon>Dielma</taxon>
    </lineage>
</organism>
<name>A0AB35UVN0_9FIRM</name>
<proteinExistence type="predicted"/>
<dbReference type="PANTHER" id="PTHR34978">
    <property type="entry name" value="POSSIBLE SENSOR-TRANSDUCER PROTEIN BLAR"/>
    <property type="match status" value="1"/>
</dbReference>
<evidence type="ECO:0000256" key="1">
    <source>
        <dbReference type="SAM" id="Phobius"/>
    </source>
</evidence>
<feature type="domain" description="Peptidase M56" evidence="2">
    <location>
        <begin position="8"/>
        <end position="280"/>
    </location>
</feature>
<gene>
    <name evidence="3" type="ORF">MQE39_13600</name>
</gene>
<dbReference type="Proteomes" id="UP001276902">
    <property type="component" value="Unassembled WGS sequence"/>
</dbReference>
<evidence type="ECO:0000259" key="2">
    <source>
        <dbReference type="Pfam" id="PF05569"/>
    </source>
</evidence>
<feature type="transmembrane region" description="Helical" evidence="1">
    <location>
        <begin position="288"/>
        <end position="308"/>
    </location>
</feature>
<keyword evidence="1" id="KW-0812">Transmembrane</keyword>
<feature type="transmembrane region" description="Helical" evidence="1">
    <location>
        <begin position="111"/>
        <end position="133"/>
    </location>
</feature>
<accession>A0AB35UVN0</accession>
<feature type="transmembrane region" description="Helical" evidence="1">
    <location>
        <begin position="36"/>
        <end position="55"/>
    </location>
</feature>
<feature type="transmembrane region" description="Helical" evidence="1">
    <location>
        <begin position="6"/>
        <end position="29"/>
    </location>
</feature>
<keyword evidence="1" id="KW-0472">Membrane</keyword>